<reference evidence="3 4" key="1">
    <citation type="journal article" date="2016" name="Int. J. Syst. Evol. Microbiol.">
        <title>Oceanobacillus halophilus sp. nov., a novel moderately halophilic bacterium from a hypersaline lake.</title>
        <authorList>
            <person name="Amoozegar M.A."/>
            <person name="Bagheri M."/>
            <person name="Makhdoumi A."/>
            <person name="Nikou M.M."/>
            <person name="Fazeli S.A.S."/>
            <person name="Schumann P."/>
            <person name="Sproer C."/>
            <person name="Sanchez-Porro C."/>
            <person name="Ventosa A."/>
        </authorList>
    </citation>
    <scope>NUCLEOTIDE SEQUENCE [LARGE SCALE GENOMIC DNA]</scope>
    <source>
        <strain evidence="3 4">DSM 23996</strain>
    </source>
</reference>
<dbReference type="OrthoDB" id="2719693at2"/>
<organism evidence="3 4">
    <name type="scientific">Oceanobacillus halophilus</name>
    <dbReference type="NCBI Taxonomy" id="930130"/>
    <lineage>
        <taxon>Bacteria</taxon>
        <taxon>Bacillati</taxon>
        <taxon>Bacillota</taxon>
        <taxon>Bacilli</taxon>
        <taxon>Bacillales</taxon>
        <taxon>Bacillaceae</taxon>
        <taxon>Oceanobacillus</taxon>
    </lineage>
</organism>
<evidence type="ECO:0000256" key="1">
    <source>
        <dbReference type="SAM" id="MobiDB-lite"/>
    </source>
</evidence>
<proteinExistence type="predicted"/>
<protein>
    <submittedName>
        <fullName evidence="3">Uncharacterized protein</fullName>
    </submittedName>
</protein>
<dbReference type="AlphaFoldDB" id="A0A495A305"/>
<feature type="transmembrane region" description="Helical" evidence="2">
    <location>
        <begin position="12"/>
        <end position="32"/>
    </location>
</feature>
<keyword evidence="4" id="KW-1185">Reference proteome</keyword>
<feature type="region of interest" description="Disordered" evidence="1">
    <location>
        <begin position="85"/>
        <end position="109"/>
    </location>
</feature>
<gene>
    <name evidence="3" type="ORF">D8M06_09045</name>
</gene>
<evidence type="ECO:0000256" key="2">
    <source>
        <dbReference type="SAM" id="Phobius"/>
    </source>
</evidence>
<accession>A0A495A305</accession>
<keyword evidence="2" id="KW-0812">Transmembrane</keyword>
<name>A0A495A305_9BACI</name>
<keyword evidence="2" id="KW-0472">Membrane</keyword>
<dbReference type="Proteomes" id="UP000269301">
    <property type="component" value="Unassembled WGS sequence"/>
</dbReference>
<dbReference type="EMBL" id="RBZP01000005">
    <property type="protein sequence ID" value="RKQ33957.1"/>
    <property type="molecule type" value="Genomic_DNA"/>
</dbReference>
<feature type="transmembrane region" description="Helical" evidence="2">
    <location>
        <begin position="52"/>
        <end position="74"/>
    </location>
</feature>
<evidence type="ECO:0000313" key="3">
    <source>
        <dbReference type="EMBL" id="RKQ33957.1"/>
    </source>
</evidence>
<dbReference type="RefSeq" id="WP_121204071.1">
    <property type="nucleotide sequence ID" value="NZ_RBZP01000005.1"/>
</dbReference>
<keyword evidence="2" id="KW-1133">Transmembrane helix</keyword>
<comment type="caution">
    <text evidence="3">The sequence shown here is derived from an EMBL/GenBank/DDBJ whole genome shotgun (WGS) entry which is preliminary data.</text>
</comment>
<sequence>MTILQKNIIGNILFFTGIGLIVVGIISAYLNAEYVNYVGPHGEEETVFEWRFFLSSMTQSIFNGMMLIAFSEFIKYLDALKNKNMQGDTPTQEHHNEHSSLPVTPSEKKHEVWTLTENDQEKIYELYANQAILEITASNTKGYCIVKVQDYNGPLDPGLKVVDVRGQAAEEVHHAETVNQLLASYRNT</sequence>
<evidence type="ECO:0000313" key="4">
    <source>
        <dbReference type="Proteomes" id="UP000269301"/>
    </source>
</evidence>